<dbReference type="Proteomes" id="UP001191004">
    <property type="component" value="Unassembled WGS sequence"/>
</dbReference>
<dbReference type="Gene3D" id="3.40.50.300">
    <property type="entry name" value="P-loop containing nucleotide triphosphate hydrolases"/>
    <property type="match status" value="1"/>
</dbReference>
<evidence type="ECO:0000313" key="3">
    <source>
        <dbReference type="EMBL" id="RYC73643.1"/>
    </source>
</evidence>
<name>A0ABY0FK26_9BACT</name>
<dbReference type="SUPFAM" id="SSF52540">
    <property type="entry name" value="P-loop containing nucleoside triphosphate hydrolases"/>
    <property type="match status" value="1"/>
</dbReference>
<comment type="caution">
    <text evidence="3">The sequence shown here is derived from an EMBL/GenBank/DDBJ whole genome shotgun (WGS) entry which is preliminary data.</text>
</comment>
<dbReference type="InterPro" id="IPR027417">
    <property type="entry name" value="P-loop_NTPase"/>
</dbReference>
<dbReference type="CDD" id="cd01127">
    <property type="entry name" value="TrwB_TraG_TraD_VirD4"/>
    <property type="match status" value="1"/>
</dbReference>
<dbReference type="Pfam" id="PF12696">
    <property type="entry name" value="TraG-D_C"/>
    <property type="match status" value="1"/>
</dbReference>
<feature type="compositionally biased region" description="Basic and acidic residues" evidence="1">
    <location>
        <begin position="283"/>
        <end position="296"/>
    </location>
</feature>
<reference evidence="3 4" key="1">
    <citation type="journal article" date="2018" name="bioRxiv">
        <title>Evidence of independent acquisition and adaption of ultra-small bacteria to human hosts across the highly diverse yet reduced genomes of the phylum Saccharibacteria.</title>
        <authorList>
            <person name="McLean J.S."/>
            <person name="Bor B."/>
            <person name="To T.T."/>
            <person name="Liu Q."/>
            <person name="Kearns K.A."/>
            <person name="Solden L.M."/>
            <person name="Wrighton K.C."/>
            <person name="He X."/>
            <person name="Shi W."/>
        </authorList>
    </citation>
    <scope>NUCLEOTIDE SEQUENCE [LARGE SCALE GENOMIC DNA]</scope>
    <source>
        <strain evidence="3 4">TM7_KMM_G3_1_HOT_351</strain>
    </source>
</reference>
<proteinExistence type="predicted"/>
<organism evidence="3 4">
    <name type="scientific">Candidatus Nanosyncoccus nanoralicus</name>
    <dbReference type="NCBI Taxonomy" id="2171996"/>
    <lineage>
        <taxon>Bacteria</taxon>
        <taxon>Candidatus Saccharimonadota</taxon>
        <taxon>Candidatus Nanosyncoccalia</taxon>
        <taxon>Candidatus Nanosyncoccales</taxon>
        <taxon>Candidatus Nanosyncoccaceae</taxon>
        <taxon>Candidatus Nanosyncoccus</taxon>
    </lineage>
</organism>
<keyword evidence="4" id="KW-1185">Reference proteome</keyword>
<feature type="compositionally biased region" description="Polar residues" evidence="1">
    <location>
        <begin position="270"/>
        <end position="282"/>
    </location>
</feature>
<feature type="compositionally biased region" description="Polar residues" evidence="1">
    <location>
        <begin position="298"/>
        <end position="307"/>
    </location>
</feature>
<dbReference type="InterPro" id="IPR032689">
    <property type="entry name" value="TraG-D_C"/>
</dbReference>
<feature type="compositionally biased region" description="Polar residues" evidence="1">
    <location>
        <begin position="376"/>
        <end position="388"/>
    </location>
</feature>
<feature type="domain" description="TraD/TraG TraM recognition site" evidence="2">
    <location>
        <begin position="50"/>
        <end position="112"/>
    </location>
</feature>
<evidence type="ECO:0000259" key="2">
    <source>
        <dbReference type="Pfam" id="PF12696"/>
    </source>
</evidence>
<feature type="compositionally biased region" description="Basic residues" evidence="1">
    <location>
        <begin position="308"/>
        <end position="322"/>
    </location>
</feature>
<feature type="compositionally biased region" description="Basic and acidic residues" evidence="1">
    <location>
        <begin position="199"/>
        <end position="216"/>
    </location>
</feature>
<accession>A0ABY0FK26</accession>
<evidence type="ECO:0000313" key="4">
    <source>
        <dbReference type="Proteomes" id="UP001191004"/>
    </source>
</evidence>
<sequence>MDEGKILVVNLSKGLIGEDNAGILGSFLVTKIQLAAMSRSDIPDVSKRRPFYLYVDEFQNFATDSFSVILSEARKYGLNLTVANQYIAQMTDSVRDAVFGNVGTTISFRVSADDAPILVKQFEPTFDSSDLIQMNNRHFVISMIINGEKAPAFSATTLNIPQASTDNLDAIITNSRNLFSRARADVEAEIRATIEQSEKYKKELSDSGRQPHKEDTTTIQNTSPTQPKPAFIKESSYQTFKKISPNTAAGKDSMTLKDLGNVLKQMDSVTPITSNGVKSATELTREQEKTTPKKPVEQGNTNISNSKHSQKNKKPFNKNKKKPNFESVPLTPIVSPSHATEAPRKTNFASDLHDGHPGFATSQNLPGKHQLGENGFRQNLQGSNSSPDSGYFSIHH</sequence>
<evidence type="ECO:0000256" key="1">
    <source>
        <dbReference type="SAM" id="MobiDB-lite"/>
    </source>
</evidence>
<feature type="region of interest" description="Disordered" evidence="1">
    <location>
        <begin position="199"/>
        <end position="231"/>
    </location>
</feature>
<gene>
    <name evidence="3" type="ORF">G3KMM_00282</name>
</gene>
<protein>
    <recommendedName>
        <fullName evidence="2">TraD/TraG TraM recognition site domain-containing protein</fullName>
    </recommendedName>
</protein>
<dbReference type="EMBL" id="PRLL01000006">
    <property type="protein sequence ID" value="RYC73643.1"/>
    <property type="molecule type" value="Genomic_DNA"/>
</dbReference>
<reference evidence="3 4" key="2">
    <citation type="journal article" date="2020" name="Cell Rep.">
        <title>Acquisition and Adaptation of Ultra-small Parasitic Reduced Genome Bacteria to Mammalian Hosts.</title>
        <authorList>
            <person name="McLean J.S."/>
            <person name="Bor B."/>
            <person name="Kerns K.A."/>
            <person name="Liu Q."/>
            <person name="To T.T."/>
            <person name="Solden L."/>
            <person name="Hendrickson E.L."/>
            <person name="Wrighton K."/>
            <person name="Shi W."/>
            <person name="He X."/>
        </authorList>
    </citation>
    <scope>NUCLEOTIDE SEQUENCE [LARGE SCALE GENOMIC DNA]</scope>
    <source>
        <strain evidence="3 4">TM7_KMM_G3_1_HOT_351</strain>
    </source>
</reference>
<feature type="region of interest" description="Disordered" evidence="1">
    <location>
        <begin position="270"/>
        <end position="396"/>
    </location>
</feature>